<name>A0ABI7ZBN5_FELCA</name>
<evidence type="ECO:0000256" key="2">
    <source>
        <dbReference type="ARBA" id="ARBA00022553"/>
    </source>
</evidence>
<evidence type="ECO:0000256" key="6">
    <source>
        <dbReference type="ARBA" id="ARBA00022840"/>
    </source>
</evidence>
<evidence type="ECO:0000256" key="3">
    <source>
        <dbReference type="ARBA" id="ARBA00022679"/>
    </source>
</evidence>
<evidence type="ECO:0000313" key="12">
    <source>
        <dbReference type="Proteomes" id="UP000823872"/>
    </source>
</evidence>
<keyword evidence="3" id="KW-0808">Transferase</keyword>
<feature type="domain" description="Protein kinase" evidence="10">
    <location>
        <begin position="48"/>
        <end position="215"/>
    </location>
</feature>
<dbReference type="Gene3D" id="1.10.510.10">
    <property type="entry name" value="Transferase(Phosphotransferase) domain 1"/>
    <property type="match status" value="1"/>
</dbReference>
<dbReference type="PROSITE" id="PS00107">
    <property type="entry name" value="PROTEIN_KINASE_ATP"/>
    <property type="match status" value="1"/>
</dbReference>
<evidence type="ECO:0000256" key="1">
    <source>
        <dbReference type="ARBA" id="ARBA00022527"/>
    </source>
</evidence>
<dbReference type="PROSITE" id="PS50011">
    <property type="entry name" value="PROTEIN_KINASE_DOM"/>
    <property type="match status" value="1"/>
</dbReference>
<dbReference type="Ensembl" id="ENSFCTT00005060712.1">
    <property type="protein sequence ID" value="ENSFCTP00005044547.1"/>
    <property type="gene ID" value="ENSFCTG00005021144.1"/>
</dbReference>
<evidence type="ECO:0000256" key="7">
    <source>
        <dbReference type="PROSITE-ProRule" id="PRU10141"/>
    </source>
</evidence>
<dbReference type="InterPro" id="IPR011009">
    <property type="entry name" value="Kinase-like_dom_sf"/>
</dbReference>
<reference evidence="11" key="2">
    <citation type="submission" date="2025-08" db="UniProtKB">
        <authorList>
            <consortium name="Ensembl"/>
        </authorList>
    </citation>
    <scope>IDENTIFICATION</scope>
    <source>
        <strain evidence="11">breed Abyssinian</strain>
    </source>
</reference>
<dbReference type="GeneTree" id="ENSGT00940000156886"/>
<dbReference type="SUPFAM" id="SSF56112">
    <property type="entry name" value="Protein kinase-like (PK-like)"/>
    <property type="match status" value="1"/>
</dbReference>
<dbReference type="Gene3D" id="3.30.200.20">
    <property type="entry name" value="Phosphorylase Kinase, domain 1"/>
    <property type="match status" value="1"/>
</dbReference>
<dbReference type="InterPro" id="IPR008271">
    <property type="entry name" value="Ser/Thr_kinase_AS"/>
</dbReference>
<evidence type="ECO:0000313" key="11">
    <source>
        <dbReference type="Ensembl" id="ENSFCTP00005044547.1"/>
    </source>
</evidence>
<protein>
    <recommendedName>
        <fullName evidence="10">Protein kinase domain-containing protein</fullName>
    </recommendedName>
</protein>
<evidence type="ECO:0000256" key="4">
    <source>
        <dbReference type="ARBA" id="ARBA00022741"/>
    </source>
</evidence>
<feature type="compositionally biased region" description="Gly residues" evidence="9">
    <location>
        <begin position="1"/>
        <end position="21"/>
    </location>
</feature>
<comment type="similarity">
    <text evidence="8">Belongs to the protein kinase superfamily.</text>
</comment>
<accession>A0ABI7ZBN5</accession>
<dbReference type="Pfam" id="PF00069">
    <property type="entry name" value="Pkinase"/>
    <property type="match status" value="1"/>
</dbReference>
<evidence type="ECO:0000256" key="8">
    <source>
        <dbReference type="RuleBase" id="RU000304"/>
    </source>
</evidence>
<evidence type="ECO:0000256" key="5">
    <source>
        <dbReference type="ARBA" id="ARBA00022777"/>
    </source>
</evidence>
<reference evidence="11" key="3">
    <citation type="submission" date="2025-09" db="UniProtKB">
        <authorList>
            <consortium name="Ensembl"/>
        </authorList>
    </citation>
    <scope>IDENTIFICATION</scope>
    <source>
        <strain evidence="11">breed Abyssinian</strain>
    </source>
</reference>
<gene>
    <name evidence="11" type="primary">RPS6KA5</name>
</gene>
<keyword evidence="5" id="KW-0418">Kinase</keyword>
<feature type="binding site" evidence="7">
    <location>
        <position position="80"/>
    </location>
    <ligand>
        <name>ATP</name>
        <dbReference type="ChEBI" id="CHEBI:30616"/>
    </ligand>
</feature>
<feature type="region of interest" description="Disordered" evidence="9">
    <location>
        <begin position="1"/>
        <end position="22"/>
    </location>
</feature>
<dbReference type="PANTHER" id="PTHR24351">
    <property type="entry name" value="RIBOSOMAL PROTEIN S6 KINASE"/>
    <property type="match status" value="1"/>
</dbReference>
<dbReference type="InterPro" id="IPR017441">
    <property type="entry name" value="Protein_kinase_ATP_BS"/>
</dbReference>
<evidence type="ECO:0000259" key="10">
    <source>
        <dbReference type="PROSITE" id="PS50011"/>
    </source>
</evidence>
<sequence>MEEGGSGGGAAGTSGDGGAGGEQLLTVKHELRTANLTGHAEKVGIENFELLKVLGTGAYGKVFLVRKISGHDTGKLYAMKVLKKATIVQKAKTTEHTRTERQVLEHIRQSAFLVTLHYAFQTETKLHLILDYINGGELFTHLSQRERFTEHEVRIYVGEIVLALEHLHKLGIIYRDIKLENILLDSNGHVVLTDFGLSKEFVAEEVHVAECLADF</sequence>
<dbReference type="PROSITE" id="PS00108">
    <property type="entry name" value="PROTEIN_KINASE_ST"/>
    <property type="match status" value="1"/>
</dbReference>
<keyword evidence="1 8" id="KW-0723">Serine/threonine-protein kinase</keyword>
<keyword evidence="4 7" id="KW-0547">Nucleotide-binding</keyword>
<dbReference type="Proteomes" id="UP000823872">
    <property type="component" value="Chromosome B3"/>
</dbReference>
<dbReference type="InterPro" id="IPR000719">
    <property type="entry name" value="Prot_kinase_dom"/>
</dbReference>
<proteinExistence type="inferred from homology"/>
<reference evidence="11 12" key="1">
    <citation type="submission" date="2021-02" db="EMBL/GenBank/DDBJ databases">
        <title>Safari Cat Assemblies.</title>
        <authorList>
            <person name="Bredemeyer K.R."/>
            <person name="Murphy W.J."/>
        </authorList>
    </citation>
    <scope>NUCLEOTIDE SEQUENCE [LARGE SCALE GENOMIC DNA]</scope>
</reference>
<keyword evidence="12" id="KW-1185">Reference proteome</keyword>
<keyword evidence="2" id="KW-0597">Phosphoprotein</keyword>
<organism evidence="11 12">
    <name type="scientific">Felis catus</name>
    <name type="common">Cat</name>
    <name type="synonym">Felis silvestris catus</name>
    <dbReference type="NCBI Taxonomy" id="9685"/>
    <lineage>
        <taxon>Eukaryota</taxon>
        <taxon>Metazoa</taxon>
        <taxon>Chordata</taxon>
        <taxon>Craniata</taxon>
        <taxon>Vertebrata</taxon>
        <taxon>Euteleostomi</taxon>
        <taxon>Mammalia</taxon>
        <taxon>Eutheria</taxon>
        <taxon>Laurasiatheria</taxon>
        <taxon>Carnivora</taxon>
        <taxon>Feliformia</taxon>
        <taxon>Felidae</taxon>
        <taxon>Felinae</taxon>
        <taxon>Felis</taxon>
    </lineage>
</organism>
<dbReference type="SMART" id="SM00220">
    <property type="entry name" value="S_TKc"/>
    <property type="match status" value="1"/>
</dbReference>
<keyword evidence="6 7" id="KW-0067">ATP-binding</keyword>
<evidence type="ECO:0000256" key="9">
    <source>
        <dbReference type="SAM" id="MobiDB-lite"/>
    </source>
</evidence>